<evidence type="ECO:0000256" key="12">
    <source>
        <dbReference type="ARBA" id="ARBA00023136"/>
    </source>
</evidence>
<feature type="domain" description="Mechanosensitive channel protein 2/3 transmembrane" evidence="19">
    <location>
        <begin position="127"/>
        <end position="256"/>
    </location>
</feature>
<feature type="domain" description="Mechanosensitive ion channel protein 2/3 C-terminal" evidence="18">
    <location>
        <begin position="428"/>
        <end position="458"/>
    </location>
</feature>
<keyword evidence="6" id="KW-0597">Phosphoprotein</keyword>
<feature type="domain" description="Mechanosensitive ion channel MscS" evidence="17">
    <location>
        <begin position="258"/>
        <end position="328"/>
    </location>
</feature>
<accession>A0A835I3X0</accession>
<evidence type="ECO:0000256" key="2">
    <source>
        <dbReference type="ARBA" id="ARBA00004141"/>
    </source>
</evidence>
<dbReference type="InterPro" id="IPR010920">
    <property type="entry name" value="LSM_dom_sf"/>
</dbReference>
<sequence length="787" mass="86544">MMGSLQLVSSHHDLGICTNRFKRLDALSLRLSESVHRPIYSYTSRNNVFKCHSFLIPGQANEIPILKTAVTAVSRSCNMYGGSPLVLRLVPAVSIIAFAIWGLAPFLRHSRNIFLHRNDSSWKKSSTHYVMSSYIQPLLLWTGAALVCRALDPISLPSEASQLVKQRLLNFVRSLSTVLAFAYCLSSLIQQTQKFFMETNDSNDTRNMGFQFAGKAVYTAVWVAAVSLFMELLGFSTQKWLTAGGLGTVLLTLAGREIFTNFLSSAMIHATRPFIVNEWIQTKIEGYDVSGTVEHVGWWSPTIIRGEDREAVHIPNHKFTVNVVRNLSQKTHWRIKTHLAISHLDVSKINSIVADMRKVLAKNPQVEQQRLHRRVFLENINPENQALLSLICCVMSGAMLLPKGLSAEYLIMDHSLRTPGRGLNLTDILISCFVKTSHFEEYLCVKEAILLDLLRVISHHRARLATPIRTVQKVYTDADIDNIPFSETIYSRPRAANNRPFLLIEPSYKINGDDKSKPQARSTRKNEEHDAKATVTPSSSKTDGKAAETSLESKPDNKATDVALNTKADSKIASSSSDSKIDTKSASQPSSDKRANPKVTAKTASGFQGLGLASDGSMKKHKQSEVGSGDEPHKSSKIDGPPLRTSGISPPKEELEMTDSMLLSSCDSSHLESALEKSTTSSSNPSTTKSESVPSAPLHVKQDGEKMLVAPPPASRPAREENIVLGVALEGSKRTLPIEDEMTTSPTSAKEKELAACRNGNGSLSTGKDAKDGQTQQVVKGSEKKER</sequence>
<keyword evidence="11" id="KW-0406">Ion transport</keyword>
<evidence type="ECO:0000259" key="18">
    <source>
        <dbReference type="Pfam" id="PF24956"/>
    </source>
</evidence>
<keyword evidence="21" id="KW-1185">Reference proteome</keyword>
<evidence type="ECO:0000313" key="21">
    <source>
        <dbReference type="Proteomes" id="UP000631114"/>
    </source>
</evidence>
<organism evidence="20 21">
    <name type="scientific">Coptis chinensis</name>
    <dbReference type="NCBI Taxonomy" id="261450"/>
    <lineage>
        <taxon>Eukaryota</taxon>
        <taxon>Viridiplantae</taxon>
        <taxon>Streptophyta</taxon>
        <taxon>Embryophyta</taxon>
        <taxon>Tracheophyta</taxon>
        <taxon>Spermatophyta</taxon>
        <taxon>Magnoliopsida</taxon>
        <taxon>Ranunculales</taxon>
        <taxon>Ranunculaceae</taxon>
        <taxon>Coptidoideae</taxon>
        <taxon>Coptis</taxon>
    </lineage>
</organism>
<dbReference type="GO" id="GO:0010020">
    <property type="term" value="P:chloroplast fission"/>
    <property type="evidence" value="ECO:0007669"/>
    <property type="project" value="UniProtKB-ARBA"/>
</dbReference>
<dbReference type="GO" id="GO:0009941">
    <property type="term" value="C:chloroplast envelope"/>
    <property type="evidence" value="ECO:0007669"/>
    <property type="project" value="UniProtKB-SubCell"/>
</dbReference>
<evidence type="ECO:0000256" key="9">
    <source>
        <dbReference type="ARBA" id="ARBA00022946"/>
    </source>
</evidence>
<evidence type="ECO:0000256" key="7">
    <source>
        <dbReference type="ARBA" id="ARBA00022640"/>
    </source>
</evidence>
<keyword evidence="10 16" id="KW-1133">Transmembrane helix</keyword>
<keyword evidence="9" id="KW-0809">Transit peptide</keyword>
<dbReference type="OrthoDB" id="1676006at2759"/>
<dbReference type="Pfam" id="PF25237">
    <property type="entry name" value="MSL2_3"/>
    <property type="match status" value="1"/>
</dbReference>
<dbReference type="Gene3D" id="2.30.30.60">
    <property type="match status" value="1"/>
</dbReference>
<evidence type="ECO:0000313" key="20">
    <source>
        <dbReference type="EMBL" id="KAF9608668.1"/>
    </source>
</evidence>
<name>A0A835I3X0_9MAGN</name>
<evidence type="ECO:0000256" key="8">
    <source>
        <dbReference type="ARBA" id="ARBA00022692"/>
    </source>
</evidence>
<keyword evidence="4" id="KW-0813">Transport</keyword>
<evidence type="ECO:0000256" key="14">
    <source>
        <dbReference type="ARBA" id="ARBA00058298"/>
    </source>
</evidence>
<dbReference type="InterPro" id="IPR023408">
    <property type="entry name" value="MscS_beta-dom_sf"/>
</dbReference>
<evidence type="ECO:0000256" key="1">
    <source>
        <dbReference type="ARBA" id="ARBA00004119"/>
    </source>
</evidence>
<feature type="domain" description="Mechanosensitive ion channel protein 2/3 C-terminal" evidence="18">
    <location>
        <begin position="333"/>
        <end position="395"/>
    </location>
</feature>
<dbReference type="Gene3D" id="1.10.287.1260">
    <property type="match status" value="1"/>
</dbReference>
<feature type="transmembrane region" description="Helical" evidence="16">
    <location>
        <begin position="85"/>
        <end position="107"/>
    </location>
</feature>
<evidence type="ECO:0000256" key="10">
    <source>
        <dbReference type="ARBA" id="ARBA00022989"/>
    </source>
</evidence>
<evidence type="ECO:0000256" key="15">
    <source>
        <dbReference type="SAM" id="MobiDB-lite"/>
    </source>
</evidence>
<evidence type="ECO:0000256" key="11">
    <source>
        <dbReference type="ARBA" id="ARBA00023065"/>
    </source>
</evidence>
<reference evidence="20 21" key="1">
    <citation type="submission" date="2020-10" db="EMBL/GenBank/DDBJ databases">
        <title>The Coptis chinensis genome and diversification of protoberbering-type alkaloids.</title>
        <authorList>
            <person name="Wang B."/>
            <person name="Shu S."/>
            <person name="Song C."/>
            <person name="Liu Y."/>
        </authorList>
    </citation>
    <scope>NUCLEOTIDE SEQUENCE [LARGE SCALE GENOMIC DNA]</scope>
    <source>
        <strain evidence="20">HL-2020</strain>
        <tissue evidence="20">Leaf</tissue>
    </source>
</reference>
<protein>
    <submittedName>
        <fullName evidence="20">Uncharacterized protein</fullName>
    </submittedName>
</protein>
<dbReference type="AlphaFoldDB" id="A0A835I3X0"/>
<dbReference type="PANTHER" id="PTHR43634:SF2">
    <property type="entry name" value="LOW CONDUCTANCE MECHANOSENSITIVE CHANNEL YNAI"/>
    <property type="match status" value="1"/>
</dbReference>
<dbReference type="GO" id="GO:0016020">
    <property type="term" value="C:membrane"/>
    <property type="evidence" value="ECO:0007669"/>
    <property type="project" value="UniProtKB-SubCell"/>
</dbReference>
<comment type="caution">
    <text evidence="20">The sequence shown here is derived from an EMBL/GenBank/DDBJ whole genome shotgun (WGS) entry which is preliminary data.</text>
</comment>
<keyword evidence="8 16" id="KW-0812">Transmembrane</keyword>
<dbReference type="InterPro" id="IPR006685">
    <property type="entry name" value="MscS_channel_2nd"/>
</dbReference>
<dbReference type="SUPFAM" id="SSF50182">
    <property type="entry name" value="Sm-like ribonucleoproteins"/>
    <property type="match status" value="1"/>
</dbReference>
<comment type="similarity">
    <text evidence="3">Belongs to the MscS (TC 1.A.23) family.</text>
</comment>
<proteinExistence type="inferred from homology"/>
<dbReference type="InterPro" id="IPR057483">
    <property type="entry name" value="MSL2/3_TM_dom"/>
</dbReference>
<dbReference type="InterPro" id="IPR056876">
    <property type="entry name" value="Msl2-3_C"/>
</dbReference>
<feature type="region of interest" description="Disordered" evidence="15">
    <location>
        <begin position="508"/>
        <end position="721"/>
    </location>
</feature>
<evidence type="ECO:0000256" key="6">
    <source>
        <dbReference type="ARBA" id="ARBA00022553"/>
    </source>
</evidence>
<dbReference type="PANTHER" id="PTHR43634">
    <property type="entry name" value="OW CONDUCTANCE MECHANOSENSITIVE CHANNEL"/>
    <property type="match status" value="1"/>
</dbReference>
<dbReference type="InterPro" id="IPR045042">
    <property type="entry name" value="YnaI-like"/>
</dbReference>
<dbReference type="GO" id="GO:0034220">
    <property type="term" value="P:monoatomic ion transmembrane transport"/>
    <property type="evidence" value="ECO:0007669"/>
    <property type="project" value="UniProtKB-KW"/>
</dbReference>
<evidence type="ECO:0000256" key="13">
    <source>
        <dbReference type="ARBA" id="ARBA00023303"/>
    </source>
</evidence>
<dbReference type="Pfam" id="PF00924">
    <property type="entry name" value="MS_channel_2nd"/>
    <property type="match status" value="1"/>
</dbReference>
<comment type="function">
    <text evidence="14">Mechanosensitive channel that opens in response to stretch forces in the membrane lipid bilayer. Controls plastid size, shape, and perhaps division during normal plant development by altering ion flux in response to changes in membrane tension. Acts as a component of the chloroplast division machinery.</text>
</comment>
<dbReference type="Pfam" id="PF24956">
    <property type="entry name" value="Msl2-3_C"/>
    <property type="match status" value="2"/>
</dbReference>
<evidence type="ECO:0000256" key="16">
    <source>
        <dbReference type="SAM" id="Phobius"/>
    </source>
</evidence>
<evidence type="ECO:0000259" key="19">
    <source>
        <dbReference type="Pfam" id="PF25237"/>
    </source>
</evidence>
<dbReference type="EMBL" id="JADFTS010000004">
    <property type="protein sequence ID" value="KAF9608668.1"/>
    <property type="molecule type" value="Genomic_DNA"/>
</dbReference>
<feature type="region of interest" description="Disordered" evidence="15">
    <location>
        <begin position="735"/>
        <end position="787"/>
    </location>
</feature>
<keyword evidence="5" id="KW-0150">Chloroplast</keyword>
<feature type="compositionally biased region" description="Basic and acidic residues" evidence="15">
    <location>
        <begin position="542"/>
        <end position="559"/>
    </location>
</feature>
<evidence type="ECO:0000256" key="4">
    <source>
        <dbReference type="ARBA" id="ARBA00022448"/>
    </source>
</evidence>
<keyword evidence="13" id="KW-0407">Ion channel</keyword>
<keyword evidence="7" id="KW-0934">Plastid</keyword>
<dbReference type="Proteomes" id="UP000631114">
    <property type="component" value="Unassembled WGS sequence"/>
</dbReference>
<comment type="subcellular location">
    <subcellularLocation>
        <location evidence="2">Membrane</location>
        <topology evidence="2">Multi-pass membrane protein</topology>
    </subcellularLocation>
    <subcellularLocation>
        <location evidence="1">Plastid</location>
        <location evidence="1">Chloroplast envelope</location>
    </subcellularLocation>
</comment>
<dbReference type="FunFam" id="1.10.287.1260:FF:000008">
    <property type="entry name" value="Mechanosensitive ion channel protein 3, chloroplastic"/>
    <property type="match status" value="1"/>
</dbReference>
<keyword evidence="12 16" id="KW-0472">Membrane</keyword>
<evidence type="ECO:0000256" key="3">
    <source>
        <dbReference type="ARBA" id="ARBA00008017"/>
    </source>
</evidence>
<gene>
    <name evidence="20" type="ORF">IFM89_010452</name>
</gene>
<feature type="compositionally biased region" description="Low complexity" evidence="15">
    <location>
        <begin position="678"/>
        <end position="692"/>
    </location>
</feature>
<evidence type="ECO:0000259" key="17">
    <source>
        <dbReference type="Pfam" id="PF00924"/>
    </source>
</evidence>
<evidence type="ECO:0000256" key="5">
    <source>
        <dbReference type="ARBA" id="ARBA00022528"/>
    </source>
</evidence>